<evidence type="ECO:0000313" key="3">
    <source>
        <dbReference type="EMBL" id="OTF77755.1"/>
    </source>
</evidence>
<dbReference type="GO" id="GO:0005737">
    <property type="term" value="C:cytoplasm"/>
    <property type="evidence" value="ECO:0007669"/>
    <property type="project" value="TreeGrafter"/>
</dbReference>
<evidence type="ECO:0000256" key="2">
    <source>
        <dbReference type="ARBA" id="ARBA00022737"/>
    </source>
</evidence>
<dbReference type="Proteomes" id="UP000194236">
    <property type="component" value="Unassembled WGS sequence"/>
</dbReference>
<dbReference type="InterPro" id="IPR032675">
    <property type="entry name" value="LRR_dom_sf"/>
</dbReference>
<name>A0A1Y3BEZ6_EURMA</name>
<dbReference type="EMBL" id="MUJZ01031075">
    <property type="protein sequence ID" value="OTF77755.1"/>
    <property type="molecule type" value="Genomic_DNA"/>
</dbReference>
<dbReference type="InterPro" id="IPR003591">
    <property type="entry name" value="Leu-rich_rpt_typical-subtyp"/>
</dbReference>
<dbReference type="PROSITE" id="PS51450">
    <property type="entry name" value="LRR"/>
    <property type="match status" value="2"/>
</dbReference>
<dbReference type="SUPFAM" id="SSF52058">
    <property type="entry name" value="L domain-like"/>
    <property type="match status" value="1"/>
</dbReference>
<comment type="caution">
    <text evidence="3">The sequence shown here is derived from an EMBL/GenBank/DDBJ whole genome shotgun (WGS) entry which is preliminary data.</text>
</comment>
<organism evidence="3 4">
    <name type="scientific">Euroglyphus maynei</name>
    <name type="common">Mayne's house dust mite</name>
    <dbReference type="NCBI Taxonomy" id="6958"/>
    <lineage>
        <taxon>Eukaryota</taxon>
        <taxon>Metazoa</taxon>
        <taxon>Ecdysozoa</taxon>
        <taxon>Arthropoda</taxon>
        <taxon>Chelicerata</taxon>
        <taxon>Arachnida</taxon>
        <taxon>Acari</taxon>
        <taxon>Acariformes</taxon>
        <taxon>Sarcoptiformes</taxon>
        <taxon>Astigmata</taxon>
        <taxon>Psoroptidia</taxon>
        <taxon>Analgoidea</taxon>
        <taxon>Pyroglyphidae</taxon>
        <taxon>Pyroglyphinae</taxon>
        <taxon>Euroglyphus</taxon>
    </lineage>
</organism>
<keyword evidence="4" id="KW-1185">Reference proteome</keyword>
<protein>
    <recommendedName>
        <fullName evidence="5">CCR4-NOT transcription complex subunit 6-like protein</fullName>
    </recommendedName>
</protein>
<dbReference type="Pfam" id="PF13855">
    <property type="entry name" value="LRR_8"/>
    <property type="match status" value="1"/>
</dbReference>
<evidence type="ECO:0000313" key="4">
    <source>
        <dbReference type="Proteomes" id="UP000194236"/>
    </source>
</evidence>
<dbReference type="PANTHER" id="PTHR48051:SF1">
    <property type="entry name" value="RAS SUPPRESSOR PROTEIN 1"/>
    <property type="match status" value="1"/>
</dbReference>
<gene>
    <name evidence="3" type="ORF">BLA29_011321</name>
</gene>
<sequence>MTRPGHRDRENKYEQTTNNRRAPIILTADDIAQGKESYWSELEITGLVRNLSPQLWSFTHLTGLYLNDNNLTKLSPDIAKLQHLILLDLSNNKLRSLPAEIGELIMLRELYLNHNNLRQLPYELGRLFQLQQLGMLMLCK</sequence>
<keyword evidence="1" id="KW-0433">Leucine-rich repeat</keyword>
<reference evidence="3 4" key="1">
    <citation type="submission" date="2017-03" db="EMBL/GenBank/DDBJ databases">
        <title>Genome Survey of Euroglyphus maynei.</title>
        <authorList>
            <person name="Arlian L.G."/>
            <person name="Morgan M.S."/>
            <person name="Rider S.D."/>
        </authorList>
    </citation>
    <scope>NUCLEOTIDE SEQUENCE [LARGE SCALE GENOMIC DNA]</scope>
    <source>
        <strain evidence="3">Arlian Lab</strain>
        <tissue evidence="3">Whole body</tissue>
    </source>
</reference>
<dbReference type="SMART" id="SM00369">
    <property type="entry name" value="LRR_TYP"/>
    <property type="match status" value="3"/>
</dbReference>
<dbReference type="Gene3D" id="3.80.10.10">
    <property type="entry name" value="Ribonuclease Inhibitor"/>
    <property type="match status" value="1"/>
</dbReference>
<dbReference type="AlphaFoldDB" id="A0A1Y3BEZ6"/>
<dbReference type="InterPro" id="IPR050216">
    <property type="entry name" value="LRR_domain-containing"/>
</dbReference>
<evidence type="ECO:0008006" key="5">
    <source>
        <dbReference type="Google" id="ProtNLM"/>
    </source>
</evidence>
<dbReference type="OrthoDB" id="1394818at2759"/>
<accession>A0A1Y3BEZ6</accession>
<dbReference type="PANTHER" id="PTHR48051">
    <property type="match status" value="1"/>
</dbReference>
<proteinExistence type="predicted"/>
<dbReference type="PRINTS" id="PR00019">
    <property type="entry name" value="LEURICHRPT"/>
</dbReference>
<dbReference type="InterPro" id="IPR001611">
    <property type="entry name" value="Leu-rich_rpt"/>
</dbReference>
<keyword evidence="2" id="KW-0677">Repeat</keyword>
<evidence type="ECO:0000256" key="1">
    <source>
        <dbReference type="ARBA" id="ARBA00022614"/>
    </source>
</evidence>